<feature type="domain" description="ASCH" evidence="1">
    <location>
        <begin position="14"/>
        <end position="112"/>
    </location>
</feature>
<dbReference type="EMBL" id="DRZC01000035">
    <property type="protein sequence ID" value="HHQ80408.1"/>
    <property type="molecule type" value="Genomic_DNA"/>
</dbReference>
<comment type="caution">
    <text evidence="2">The sequence shown here is derived from an EMBL/GenBank/DDBJ whole genome shotgun (WGS) entry which is preliminary data.</text>
</comment>
<dbReference type="AlphaFoldDB" id="A0A7J3ZK48"/>
<gene>
    <name evidence="2" type="ORF">ENM78_02955</name>
</gene>
<evidence type="ECO:0000313" key="2">
    <source>
        <dbReference type="EMBL" id="HHQ80408.1"/>
    </source>
</evidence>
<proteinExistence type="predicted"/>
<dbReference type="CDD" id="cd06552">
    <property type="entry name" value="ASCH_yqfb_like"/>
    <property type="match status" value="1"/>
</dbReference>
<dbReference type="SUPFAM" id="SSF88697">
    <property type="entry name" value="PUA domain-like"/>
    <property type="match status" value="1"/>
</dbReference>
<sequence>MSEDVKPKFLGRHLMLKERYAQAILSGKKKATIRLGVVKPKSREVLLHAGGRVVAKLYIKKFYHKRLKELDVQEARLEGLSSVRELRKELARIYGRLDPNTLVTVVVFDGVERIKAASDESRWGGLNPVDIARISLRADLELSEEEKRVLETLVRTRSIRQTAYLLYGGIEKRRLVRRVLRKVLRMLFEKGIIEQESKG</sequence>
<dbReference type="InterPro" id="IPR007374">
    <property type="entry name" value="ASCH_domain"/>
</dbReference>
<organism evidence="2">
    <name type="scientific">Fervidicoccus fontis</name>
    <dbReference type="NCBI Taxonomy" id="683846"/>
    <lineage>
        <taxon>Archaea</taxon>
        <taxon>Thermoproteota</taxon>
        <taxon>Thermoprotei</taxon>
        <taxon>Fervidicoccales</taxon>
        <taxon>Fervidicoccaceae</taxon>
        <taxon>Fervidicoccus</taxon>
    </lineage>
</organism>
<name>A0A7J3ZK48_9CREN</name>
<dbReference type="Pfam" id="PF04266">
    <property type="entry name" value="ASCH"/>
    <property type="match status" value="1"/>
</dbReference>
<reference evidence="2" key="1">
    <citation type="journal article" date="2020" name="mSystems">
        <title>Genome- and Community-Level Interaction Insights into Carbon Utilization and Element Cycling Functions of Hydrothermarchaeota in Hydrothermal Sediment.</title>
        <authorList>
            <person name="Zhou Z."/>
            <person name="Liu Y."/>
            <person name="Xu W."/>
            <person name="Pan J."/>
            <person name="Luo Z.H."/>
            <person name="Li M."/>
        </authorList>
    </citation>
    <scope>NUCLEOTIDE SEQUENCE [LARGE SCALE GENOMIC DNA]</scope>
    <source>
        <strain evidence="2">SpSt-1116</strain>
    </source>
</reference>
<dbReference type="PANTHER" id="PTHR42250:SF1">
    <property type="entry name" value="ASCH DOMAIN-CONTAINING PROTEIN"/>
    <property type="match status" value="1"/>
</dbReference>
<dbReference type="Gene3D" id="2.30.130.30">
    <property type="entry name" value="Hypothetical protein"/>
    <property type="match status" value="1"/>
</dbReference>
<dbReference type="InterPro" id="IPR015947">
    <property type="entry name" value="PUA-like_sf"/>
</dbReference>
<dbReference type="SMART" id="SM01022">
    <property type="entry name" value="ASCH"/>
    <property type="match status" value="1"/>
</dbReference>
<evidence type="ECO:0000259" key="1">
    <source>
        <dbReference type="SMART" id="SM01022"/>
    </source>
</evidence>
<dbReference type="PANTHER" id="PTHR42250">
    <property type="entry name" value="ASCH DOMAIN-CONTAINING PROTEIN"/>
    <property type="match status" value="1"/>
</dbReference>
<protein>
    <submittedName>
        <fullName evidence="2">ASCH domain-containing protein</fullName>
    </submittedName>
</protein>
<accession>A0A7J3ZK48</accession>